<dbReference type="GO" id="GO:0006865">
    <property type="term" value="P:amino acid transport"/>
    <property type="evidence" value="ECO:0007669"/>
    <property type="project" value="TreeGrafter"/>
</dbReference>
<gene>
    <name evidence="7" type="ORF">GFD25_00525</name>
</gene>
<dbReference type="Pfam" id="PF00497">
    <property type="entry name" value="SBP_bac_3"/>
    <property type="match status" value="1"/>
</dbReference>
<dbReference type="InterPro" id="IPR051455">
    <property type="entry name" value="Bact_solute-bind_prot3"/>
</dbReference>
<evidence type="ECO:0000256" key="3">
    <source>
        <dbReference type="ARBA" id="ARBA00022729"/>
    </source>
</evidence>
<comment type="caution">
    <text evidence="7">The sequence shown here is derived from an EMBL/GenBank/DDBJ whole genome shotgun (WGS) entry which is preliminary data.</text>
</comment>
<evidence type="ECO:0000313" key="7">
    <source>
        <dbReference type="EMBL" id="NEG88512.1"/>
    </source>
</evidence>
<comment type="similarity">
    <text evidence="1 4">Belongs to the bacterial solute-binding protein 3 family.</text>
</comment>
<evidence type="ECO:0000256" key="1">
    <source>
        <dbReference type="ARBA" id="ARBA00010333"/>
    </source>
</evidence>
<dbReference type="SMART" id="SM00062">
    <property type="entry name" value="PBPb"/>
    <property type="match status" value="1"/>
</dbReference>
<dbReference type="EMBL" id="WHZW01000001">
    <property type="protein sequence ID" value="NEG88512.1"/>
    <property type="molecule type" value="Genomic_DNA"/>
</dbReference>
<evidence type="ECO:0000256" key="2">
    <source>
        <dbReference type="ARBA" id="ARBA00022448"/>
    </source>
</evidence>
<keyword evidence="3 5" id="KW-0732">Signal</keyword>
<dbReference type="GO" id="GO:0030288">
    <property type="term" value="C:outer membrane-bounded periplasmic space"/>
    <property type="evidence" value="ECO:0007669"/>
    <property type="project" value="TreeGrafter"/>
</dbReference>
<dbReference type="InterPro" id="IPR018313">
    <property type="entry name" value="SBP_3_CS"/>
</dbReference>
<dbReference type="AlphaFoldDB" id="A0A6N9Z1T6"/>
<name>A0A6N9Z1T6_9BIFI</name>
<evidence type="ECO:0000256" key="4">
    <source>
        <dbReference type="RuleBase" id="RU003744"/>
    </source>
</evidence>
<dbReference type="PROSITE" id="PS01039">
    <property type="entry name" value="SBP_BACTERIAL_3"/>
    <property type="match status" value="1"/>
</dbReference>
<organism evidence="7 8">
    <name type="scientific">Bifidobacterium aerophilum</name>
    <dbReference type="NCBI Taxonomy" id="1798155"/>
    <lineage>
        <taxon>Bacteria</taxon>
        <taxon>Bacillati</taxon>
        <taxon>Actinomycetota</taxon>
        <taxon>Actinomycetes</taxon>
        <taxon>Bifidobacteriales</taxon>
        <taxon>Bifidobacteriaceae</taxon>
        <taxon>Bifidobacterium</taxon>
    </lineage>
</organism>
<dbReference type="InterPro" id="IPR001638">
    <property type="entry name" value="Solute-binding_3/MltF_N"/>
</dbReference>
<evidence type="ECO:0000256" key="5">
    <source>
        <dbReference type="SAM" id="SignalP"/>
    </source>
</evidence>
<dbReference type="PANTHER" id="PTHR30085:SF6">
    <property type="entry name" value="ABC TRANSPORTER GLUTAMINE-BINDING PROTEIN GLNH"/>
    <property type="match status" value="1"/>
</dbReference>
<proteinExistence type="inferred from homology"/>
<feature type="chain" id="PRO_5039235034" evidence="5">
    <location>
        <begin position="36"/>
        <end position="316"/>
    </location>
</feature>
<accession>A0A6N9Z1T6</accession>
<keyword evidence="8" id="KW-1185">Reference proteome</keyword>
<dbReference type="PANTHER" id="PTHR30085">
    <property type="entry name" value="AMINO ACID ABC TRANSPORTER PERMEASE"/>
    <property type="match status" value="1"/>
</dbReference>
<sequence>MVPHPFAHVQVTGLRRAAAAACAVALLASPLAGCGADPSSTSAAASSSGASGTVGATAGASGLPQGPTVAIGVADDLPGLGDRHDGAYSGFDIDVASYVANALGYADKQIVFVPLKPNERAAALNDGDVDMVVAGYAMTDEASRGVTFAGPYLETRPALLTHDDADPSARMTVCTVNGTAVQTMIGNRDGAATRAYDTYGQCMTALMAGSVDAIAGDDATLPGLMLDRRGGYRIVDGLMDGDGSTGPLDGDGSDGALRYGIAVRHDRDELAERIADALRDMIDDGSWQRFVDADLAPLGYRPREAPSPRDIAHITG</sequence>
<reference evidence="7 8" key="1">
    <citation type="submission" date="2019-10" db="EMBL/GenBank/DDBJ databases">
        <title>Bifidobacterium from non-human primates.</title>
        <authorList>
            <person name="Modesto M."/>
        </authorList>
    </citation>
    <scope>NUCLEOTIDE SEQUENCE [LARGE SCALE GENOMIC DNA]</scope>
    <source>
        <strain evidence="7 8">TRE17</strain>
    </source>
</reference>
<protein>
    <submittedName>
        <fullName evidence="7">Transporter substrate-binding domain-containing protein</fullName>
    </submittedName>
</protein>
<feature type="signal peptide" evidence="5">
    <location>
        <begin position="1"/>
        <end position="35"/>
    </location>
</feature>
<evidence type="ECO:0000259" key="6">
    <source>
        <dbReference type="SMART" id="SM00062"/>
    </source>
</evidence>
<dbReference type="GO" id="GO:0005576">
    <property type="term" value="C:extracellular region"/>
    <property type="evidence" value="ECO:0007669"/>
    <property type="project" value="TreeGrafter"/>
</dbReference>
<evidence type="ECO:0000313" key="8">
    <source>
        <dbReference type="Proteomes" id="UP000469194"/>
    </source>
</evidence>
<feature type="domain" description="Solute-binding protein family 3/N-terminal" evidence="6">
    <location>
        <begin position="68"/>
        <end position="294"/>
    </location>
</feature>
<keyword evidence="2" id="KW-0813">Transport</keyword>
<dbReference type="Gene3D" id="3.40.190.10">
    <property type="entry name" value="Periplasmic binding protein-like II"/>
    <property type="match status" value="2"/>
</dbReference>
<dbReference type="SUPFAM" id="SSF53850">
    <property type="entry name" value="Periplasmic binding protein-like II"/>
    <property type="match status" value="1"/>
</dbReference>
<dbReference type="Proteomes" id="UP000469194">
    <property type="component" value="Unassembled WGS sequence"/>
</dbReference>